<keyword evidence="2" id="KW-1185">Reference proteome</keyword>
<evidence type="ECO:0000313" key="2">
    <source>
        <dbReference type="Proteomes" id="UP000829354"/>
    </source>
</evidence>
<gene>
    <name evidence="1" type="ORF">L5515_011765</name>
</gene>
<sequence length="908" mass="102459">MWGRGLIPIRNGLVVSRCRMSVAGSSAEIDDFLHTISSATTHGSVKNITVLETAPEFFKWLEQNPVKSVENFINAARLSINVKSEDQSKVFLRINKIATSILPSFYGTLGPKEIVEMLRFALQINTKNNISSDIQKLFLEKNFKTVDLHDVPFHTLVMLIRYSDSSVDQKVLDTITDSVLLRIEKELGNAADLLTILAGEGVTRSKWFYNEAFIRAAEKLVPVMGLPEKCALLKHMSIHRQRNRQLLGAIVHSISTSNQCLSIPQVVSVVSACASLTYYPPKIAKKISDDLMKNSNVLDNWNDIIVITDSFVRMRMGDQNSWKLLVRWANENVKQANVVQLSRFVSGLARIGEPSGKPLAKVLRPLLAKERALKQTAWLNTVYSLAYFQELDESLADSVLNKSFVDQVMSSTMEVHDRLRKAMTLMLISSAARVDMQDKYHGPTVNKATFASYGITFDAKTIRNARQLKYSSNSVECDGIFLKSLFKIAPQDTHCSLPNVEECGAFVDAYVMPDEKSELLVNTSQWGAKKPRPLFFYGWMQTKQNVSNMTSEDNILGQEQLGLRLIRAQGYSPVVVFKSEFDYCSSDIEKSTMDVVTLPTSLNSQADVCVIADDLLRMVDGKSKQGTIYCVFTEDVVLQQPFKLFYYTKLKSVTQLNNDFIKNHGFPMWSDYHSASHPRMARRNGDYIKFNFFQGPNGRNDGIIYTWTDFHGGEHARLPTQSEFQLLRAPNRDNKNLYMTITAESTTVMLLSEKSFGSYLLMKENQRKIEKNHVTCMIVQDCSVAMTMFKKCGHAVCEMCWARNLIEKEKSNVTEIKCPSCQSFDVGRDQIIRLKLRQGPCPIDMCTPDASTYGAVLVPCGCRIHCKHLADACTKYKNNPDDLARKLKSCPYDACKKMVEEVIPLKQG</sequence>
<evidence type="ECO:0000313" key="1">
    <source>
        <dbReference type="EMBL" id="UMM29377.1"/>
    </source>
</evidence>
<dbReference type="AlphaFoldDB" id="A0AAE9JHF8"/>
<reference evidence="1 2" key="1">
    <citation type="submission" date="2022-04" db="EMBL/GenBank/DDBJ databases">
        <title>Chromosome-level reference genomes for two strains of Caenorhabditis briggsae: an improved platform for comparative genomics.</title>
        <authorList>
            <person name="Stevens L."/>
            <person name="Andersen E."/>
        </authorList>
    </citation>
    <scope>NUCLEOTIDE SEQUENCE [LARGE SCALE GENOMIC DNA]</scope>
    <source>
        <strain evidence="1">VX34</strain>
        <tissue evidence="1">Whole-organism</tissue>
    </source>
</reference>
<evidence type="ECO:0008006" key="3">
    <source>
        <dbReference type="Google" id="ProtNLM"/>
    </source>
</evidence>
<organism evidence="1 2">
    <name type="scientific">Caenorhabditis briggsae</name>
    <dbReference type="NCBI Taxonomy" id="6238"/>
    <lineage>
        <taxon>Eukaryota</taxon>
        <taxon>Metazoa</taxon>
        <taxon>Ecdysozoa</taxon>
        <taxon>Nematoda</taxon>
        <taxon>Chromadorea</taxon>
        <taxon>Rhabditida</taxon>
        <taxon>Rhabditina</taxon>
        <taxon>Rhabditomorpha</taxon>
        <taxon>Rhabditoidea</taxon>
        <taxon>Rhabditidae</taxon>
        <taxon>Peloderinae</taxon>
        <taxon>Caenorhabditis</taxon>
    </lineage>
</organism>
<dbReference type="Proteomes" id="UP000829354">
    <property type="component" value="Chromosome IV"/>
</dbReference>
<dbReference type="PANTHER" id="PTHR21228">
    <property type="entry name" value="FAST LEU-RICH DOMAIN-CONTAINING"/>
    <property type="match status" value="1"/>
</dbReference>
<dbReference type="InterPro" id="IPR050870">
    <property type="entry name" value="FAST_kinase"/>
</dbReference>
<name>A0AAE9JHF8_CAEBR</name>
<dbReference type="EMBL" id="CP092623">
    <property type="protein sequence ID" value="UMM29377.1"/>
    <property type="molecule type" value="Genomic_DNA"/>
</dbReference>
<accession>A0AAE9JHF8</accession>
<dbReference type="PANTHER" id="PTHR21228:SF69">
    <property type="entry name" value="GH07286P"/>
    <property type="match status" value="1"/>
</dbReference>
<protein>
    <recommendedName>
        <fullName evidence="3">RING-type domain-containing protein</fullName>
    </recommendedName>
</protein>
<proteinExistence type="predicted"/>